<gene>
    <name evidence="2" type="ORF">RBI02_08400</name>
</gene>
<keyword evidence="1" id="KW-1133">Transmembrane helix</keyword>
<evidence type="ECO:0000313" key="3">
    <source>
        <dbReference type="Proteomes" id="UP001245683"/>
    </source>
</evidence>
<keyword evidence="1" id="KW-0812">Transmembrane</keyword>
<reference evidence="2 3" key="1">
    <citation type="submission" date="2023-08" db="EMBL/GenBank/DDBJ databases">
        <title>Draft genome sequence of Thermococcus waiotapuensis WT1T, a thermophilic sulphur-dependent archaeon from order Thermococcales.</title>
        <authorList>
            <person name="Manners S.H."/>
            <person name="Carere C.R."/>
            <person name="Dhami M.K."/>
            <person name="Dobson R.C.J."/>
            <person name="Stott M.B."/>
        </authorList>
    </citation>
    <scope>NUCLEOTIDE SEQUENCE [LARGE SCALE GENOMIC DNA]</scope>
    <source>
        <strain evidence="2 3">WT1</strain>
    </source>
</reference>
<keyword evidence="1" id="KW-0472">Membrane</keyword>
<comment type="caution">
    <text evidence="2">The sequence shown here is derived from an EMBL/GenBank/DDBJ whole genome shotgun (WGS) entry which is preliminary data.</text>
</comment>
<evidence type="ECO:0000256" key="1">
    <source>
        <dbReference type="SAM" id="Phobius"/>
    </source>
</evidence>
<accession>A0AAE4NXJ9</accession>
<evidence type="ECO:0000313" key="2">
    <source>
        <dbReference type="EMBL" id="MDV3104552.1"/>
    </source>
</evidence>
<proteinExistence type="predicted"/>
<dbReference type="EMBL" id="JAVDZE010000004">
    <property type="protein sequence ID" value="MDV3104552.1"/>
    <property type="molecule type" value="Genomic_DNA"/>
</dbReference>
<dbReference type="RefSeq" id="WP_315342876.1">
    <property type="nucleotide sequence ID" value="NZ_JAVDZE010000004.1"/>
</dbReference>
<dbReference type="Proteomes" id="UP001245683">
    <property type="component" value="Unassembled WGS sequence"/>
</dbReference>
<feature type="transmembrane region" description="Helical" evidence="1">
    <location>
        <begin position="12"/>
        <end position="37"/>
    </location>
</feature>
<sequence>MGIRCFTTAQKVGHAVLFVLEAALIPVFGLGLILLYYHVLSIRRKQEHCRLLEEQAKLIAEEQKRTAGR</sequence>
<protein>
    <submittedName>
        <fullName evidence="2">Uncharacterized protein</fullName>
    </submittedName>
</protein>
<dbReference type="AlphaFoldDB" id="A0AAE4NXJ9"/>
<name>A0AAE4NXJ9_9EURY</name>
<keyword evidence="3" id="KW-1185">Reference proteome</keyword>
<organism evidence="2 3">
    <name type="scientific">Thermococcus waiotapuensis</name>
    <dbReference type="NCBI Taxonomy" id="90909"/>
    <lineage>
        <taxon>Archaea</taxon>
        <taxon>Methanobacteriati</taxon>
        <taxon>Methanobacteriota</taxon>
        <taxon>Thermococci</taxon>
        <taxon>Thermococcales</taxon>
        <taxon>Thermococcaceae</taxon>
        <taxon>Thermococcus</taxon>
    </lineage>
</organism>